<dbReference type="GO" id="GO:0008168">
    <property type="term" value="F:methyltransferase activity"/>
    <property type="evidence" value="ECO:0007669"/>
    <property type="project" value="UniProtKB-KW"/>
</dbReference>
<keyword evidence="1" id="KW-0808">Transferase</keyword>
<dbReference type="Pfam" id="PF13489">
    <property type="entry name" value="Methyltransf_23"/>
    <property type="match status" value="1"/>
</dbReference>
<keyword evidence="1" id="KW-0489">Methyltransferase</keyword>
<dbReference type="CDD" id="cd02440">
    <property type="entry name" value="AdoMet_MTases"/>
    <property type="match status" value="1"/>
</dbReference>
<gene>
    <name evidence="1" type="ORF">MM415B04659_0004</name>
</gene>
<dbReference type="GO" id="GO:0032259">
    <property type="term" value="P:methylation"/>
    <property type="evidence" value="ECO:0007669"/>
    <property type="project" value="UniProtKB-KW"/>
</dbReference>
<dbReference type="SUPFAM" id="SSF53335">
    <property type="entry name" value="S-adenosyl-L-methionine-dependent methyltransferases"/>
    <property type="match status" value="1"/>
</dbReference>
<reference evidence="1" key="1">
    <citation type="submission" date="2020-03" db="EMBL/GenBank/DDBJ databases">
        <title>The deep terrestrial virosphere.</title>
        <authorList>
            <person name="Holmfeldt K."/>
            <person name="Nilsson E."/>
            <person name="Simone D."/>
            <person name="Lopez-Fernandez M."/>
            <person name="Wu X."/>
            <person name="de Brujin I."/>
            <person name="Lundin D."/>
            <person name="Andersson A."/>
            <person name="Bertilsson S."/>
            <person name="Dopson M."/>
        </authorList>
    </citation>
    <scope>NUCLEOTIDE SEQUENCE</scope>
    <source>
        <strain evidence="1">MM415B04659</strain>
    </source>
</reference>
<sequence length="304" mass="34573">MTVVGQKRDGWFPRYQQIDGVRRGKRKLASRMAAFDPADFAGKSVLDLGCNLGQMSLYAFQCGATRVLGVEYDKEALRGAMHARNRLGAHGVKYKLDDLDNPLFWHHLATYDTVLLLSVVDTQELENPAGIIAKACMKCSGVMYLEGHTESPRAKYFRQILDYTDFTQVEHVGMFDGRDVFRCSRTVLDTAGFYGTLRTACERFSRIVVVGNQMSGKSSLFDRVRQPGFTVLDDCDDKDLISSSEKLILFDHRAAQYDAGRYEVLFHVVQPEQRYEFRRYAGYRHSSGVSKIDSLCKLYTVRTY</sequence>
<proteinExistence type="predicted"/>
<protein>
    <submittedName>
        <fullName evidence="1">Putative methyltransferase</fullName>
    </submittedName>
</protein>
<dbReference type="Gene3D" id="3.40.50.150">
    <property type="entry name" value="Vaccinia Virus protein VP39"/>
    <property type="match status" value="1"/>
</dbReference>
<dbReference type="InterPro" id="IPR029063">
    <property type="entry name" value="SAM-dependent_MTases_sf"/>
</dbReference>
<dbReference type="EMBL" id="MT143068">
    <property type="protein sequence ID" value="QJA92452.1"/>
    <property type="molecule type" value="Genomic_DNA"/>
</dbReference>
<accession>A0A6M3LFQ2</accession>
<dbReference type="AlphaFoldDB" id="A0A6M3LFQ2"/>
<name>A0A6M3LFQ2_9ZZZZ</name>
<organism evidence="1">
    <name type="scientific">viral metagenome</name>
    <dbReference type="NCBI Taxonomy" id="1070528"/>
    <lineage>
        <taxon>unclassified sequences</taxon>
        <taxon>metagenomes</taxon>
        <taxon>organismal metagenomes</taxon>
    </lineage>
</organism>
<evidence type="ECO:0000313" key="1">
    <source>
        <dbReference type="EMBL" id="QJA92452.1"/>
    </source>
</evidence>